<feature type="transmembrane region" description="Helical" evidence="1">
    <location>
        <begin position="119"/>
        <end position="139"/>
    </location>
</feature>
<dbReference type="EMBL" id="JAHWXT010000005">
    <property type="protein sequence ID" value="MCF0265828.1"/>
    <property type="molecule type" value="Genomic_DNA"/>
</dbReference>
<proteinExistence type="predicted"/>
<gene>
    <name evidence="2" type="ORF">KW868_15385</name>
</gene>
<accession>A0A8X8GMV9</accession>
<comment type="caution">
    <text evidence="2">The sequence shown here is derived from an EMBL/GenBank/DDBJ whole genome shotgun (WGS) entry which is preliminary data.</text>
</comment>
<keyword evidence="1" id="KW-0812">Transmembrane</keyword>
<keyword evidence="1" id="KW-0472">Membrane</keyword>
<feature type="transmembrane region" description="Helical" evidence="1">
    <location>
        <begin position="20"/>
        <end position="42"/>
    </location>
</feature>
<dbReference type="Proteomes" id="UP000887320">
    <property type="component" value="Unassembled WGS sequence"/>
</dbReference>
<name>A0A8X8GMV9_ACIGI</name>
<protein>
    <submittedName>
        <fullName evidence="2">Uncharacterized protein</fullName>
    </submittedName>
</protein>
<sequence length="146" mass="16135">MNMHYKNSKLQHEGSLKQGVSISPLVVPLVIGMAYGTVMLFQGDLGGAFAMFFLCLMLGLPFTYTITFTLVLPMAIFLRNINALSSARLCLWCTLLAPVTFYAYIYLLNGGPERMPDLYGIIFSLLCGFISGVAFCLIARIRVFAN</sequence>
<evidence type="ECO:0000313" key="2">
    <source>
        <dbReference type="EMBL" id="MCF0265828.1"/>
    </source>
</evidence>
<evidence type="ECO:0000256" key="1">
    <source>
        <dbReference type="SAM" id="Phobius"/>
    </source>
</evidence>
<feature type="transmembrane region" description="Helical" evidence="1">
    <location>
        <begin position="48"/>
        <end position="77"/>
    </location>
</feature>
<dbReference type="RefSeq" id="WP_105714117.1">
    <property type="nucleotide sequence ID" value="NZ_JAHWXT010000005.1"/>
</dbReference>
<keyword evidence="1" id="KW-1133">Transmembrane helix</keyword>
<organism evidence="2 3">
    <name type="scientific">Acinetobacter guillouiae</name>
    <name type="common">Acinetobacter genomosp. 11</name>
    <dbReference type="NCBI Taxonomy" id="106649"/>
    <lineage>
        <taxon>Bacteria</taxon>
        <taxon>Pseudomonadati</taxon>
        <taxon>Pseudomonadota</taxon>
        <taxon>Gammaproteobacteria</taxon>
        <taxon>Moraxellales</taxon>
        <taxon>Moraxellaceae</taxon>
        <taxon>Acinetobacter</taxon>
    </lineage>
</organism>
<dbReference type="AlphaFoldDB" id="A0A8X8GMV9"/>
<reference evidence="2" key="1">
    <citation type="submission" date="2021-07" db="EMBL/GenBank/DDBJ databases">
        <authorList>
            <person name="Fernandez M."/>
            <person name="Pereira P."/>
            <person name="Torres Tejerizo G.A."/>
            <person name="Gonzalez P."/>
            <person name="Agostini E."/>
        </authorList>
    </citation>
    <scope>NUCLEOTIDE SEQUENCE</scope>
    <source>
        <strain evidence="2">SFC 500-1A</strain>
    </source>
</reference>
<feature type="transmembrane region" description="Helical" evidence="1">
    <location>
        <begin position="89"/>
        <end position="107"/>
    </location>
</feature>
<evidence type="ECO:0000313" key="3">
    <source>
        <dbReference type="Proteomes" id="UP000887320"/>
    </source>
</evidence>